<name>A0A4Y9LSL1_9BRAD</name>
<dbReference type="AlphaFoldDB" id="A0A4Y9LSL1"/>
<evidence type="ECO:0000313" key="1">
    <source>
        <dbReference type="EMBL" id="TFV44782.1"/>
    </source>
</evidence>
<dbReference type="RefSeq" id="WP_135176733.1">
    <property type="nucleotide sequence ID" value="NZ_SPQT01000017.1"/>
</dbReference>
<protein>
    <submittedName>
        <fullName evidence="1">Uncharacterized protein</fullName>
    </submittedName>
</protein>
<dbReference type="EMBL" id="SPQT01000017">
    <property type="protein sequence ID" value="TFV44782.1"/>
    <property type="molecule type" value="Genomic_DNA"/>
</dbReference>
<evidence type="ECO:0000313" key="2">
    <source>
        <dbReference type="Proteomes" id="UP000297966"/>
    </source>
</evidence>
<reference evidence="1 2" key="1">
    <citation type="submission" date="2019-03" db="EMBL/GenBank/DDBJ databases">
        <title>Bradyrhizobium diversity isolated from nodules of Chamaecrista fasciculata.</title>
        <authorList>
            <person name="Klepa M.S."/>
            <person name="Urquiaga M.O."/>
            <person name="Hungria M."/>
            <person name="Delamuta J.R."/>
        </authorList>
    </citation>
    <scope>NUCLEOTIDE SEQUENCE [LARGE SCALE GENOMIC DNA]</scope>
    <source>
        <strain evidence="1 2">CNPSo 3448</strain>
    </source>
</reference>
<comment type="caution">
    <text evidence="1">The sequence shown here is derived from an EMBL/GenBank/DDBJ whole genome shotgun (WGS) entry which is preliminary data.</text>
</comment>
<dbReference type="Proteomes" id="UP000297966">
    <property type="component" value="Unassembled WGS sequence"/>
</dbReference>
<gene>
    <name evidence="1" type="ORF">E4K65_27210</name>
</gene>
<accession>A0A4Y9LSL1</accession>
<proteinExistence type="predicted"/>
<organism evidence="1 2">
    <name type="scientific">Bradyrhizobium niftali</name>
    <dbReference type="NCBI Taxonomy" id="2560055"/>
    <lineage>
        <taxon>Bacteria</taxon>
        <taxon>Pseudomonadati</taxon>
        <taxon>Pseudomonadota</taxon>
        <taxon>Alphaproteobacteria</taxon>
        <taxon>Hyphomicrobiales</taxon>
        <taxon>Nitrobacteraceae</taxon>
        <taxon>Bradyrhizobium</taxon>
    </lineage>
</organism>
<sequence length="113" mass="12565">MNELLLRRIRTSAGQSAPLGSVSAPNAQKIRRLFSLLSSQQKADIHSAPHLAEAFVKEFSLIEQVANANVSVTGHRILSGARRLNLRGTRSEHLQLNRWFIFMEKGHGIAPEI</sequence>
<keyword evidence="2" id="KW-1185">Reference proteome</keyword>